<dbReference type="EMBL" id="NGLB01000003">
    <property type="protein sequence ID" value="OTN94421.1"/>
    <property type="molecule type" value="Genomic_DNA"/>
</dbReference>
<feature type="domain" description="Glycosyltransferase subfamily 4-like N-terminal" evidence="2">
    <location>
        <begin position="14"/>
        <end position="173"/>
    </location>
</feature>
<evidence type="ECO:0000259" key="2">
    <source>
        <dbReference type="Pfam" id="PF13439"/>
    </source>
</evidence>
<feature type="domain" description="Glycosyl transferase family 1" evidence="1">
    <location>
        <begin position="184"/>
        <end position="355"/>
    </location>
</feature>
<evidence type="ECO:0008006" key="5">
    <source>
        <dbReference type="Google" id="ProtNLM"/>
    </source>
</evidence>
<evidence type="ECO:0000313" key="4">
    <source>
        <dbReference type="Proteomes" id="UP000194737"/>
    </source>
</evidence>
<evidence type="ECO:0000259" key="1">
    <source>
        <dbReference type="Pfam" id="PF00534"/>
    </source>
</evidence>
<dbReference type="AlphaFoldDB" id="A0AB73N7B2"/>
<dbReference type="Proteomes" id="UP000194737">
    <property type="component" value="Unassembled WGS sequence"/>
</dbReference>
<name>A0AB73N7B2_ENTFC</name>
<organism evidence="3 4">
    <name type="scientific">Enterococcus faecium</name>
    <name type="common">Streptococcus faecium</name>
    <dbReference type="NCBI Taxonomy" id="1352"/>
    <lineage>
        <taxon>Bacteria</taxon>
        <taxon>Bacillati</taxon>
        <taxon>Bacillota</taxon>
        <taxon>Bacilli</taxon>
        <taxon>Lactobacillales</taxon>
        <taxon>Enterococcaceae</taxon>
        <taxon>Enterococcus</taxon>
    </lineage>
</organism>
<dbReference type="Pfam" id="PF13439">
    <property type="entry name" value="Glyco_transf_4"/>
    <property type="match status" value="1"/>
</dbReference>
<dbReference type="InterPro" id="IPR001296">
    <property type="entry name" value="Glyco_trans_1"/>
</dbReference>
<comment type="caution">
    <text evidence="3">The sequence shown here is derived from an EMBL/GenBank/DDBJ whole genome shotgun (WGS) entry which is preliminary data.</text>
</comment>
<dbReference type="Gene3D" id="3.40.50.2000">
    <property type="entry name" value="Glycogen Phosphorylase B"/>
    <property type="match status" value="2"/>
</dbReference>
<dbReference type="Pfam" id="PF00534">
    <property type="entry name" value="Glycos_transf_1"/>
    <property type="match status" value="1"/>
</dbReference>
<dbReference type="PANTHER" id="PTHR45871:SF1">
    <property type="entry name" value="PHOSPHATIDYLINOSITOL N-ACETYLGLUCOSAMINYLTRANSFERASE SUBUNIT A"/>
    <property type="match status" value="1"/>
</dbReference>
<reference evidence="3 4" key="1">
    <citation type="submission" date="2017-05" db="EMBL/GenBank/DDBJ databases">
        <title>The Genome Sequence of Enterococcus faecium 6F2_DIV0138.</title>
        <authorList>
            <consortium name="The Broad Institute Genomics Platform"/>
            <consortium name="The Broad Institute Genomic Center for Infectious Diseases"/>
            <person name="Earl A."/>
            <person name="Manson A."/>
            <person name="Schwartman J."/>
            <person name="Gilmore M."/>
            <person name="Abouelleil A."/>
            <person name="Cao P."/>
            <person name="Chapman S."/>
            <person name="Cusick C."/>
            <person name="Shea T."/>
            <person name="Young S."/>
            <person name="Neafsey D."/>
            <person name="Nusbaum C."/>
            <person name="Birren B."/>
        </authorList>
    </citation>
    <scope>NUCLEOTIDE SEQUENCE [LARGE SCALE GENOMIC DNA]</scope>
    <source>
        <strain evidence="3 4">6F2_DIV0138</strain>
    </source>
</reference>
<dbReference type="CDD" id="cd03801">
    <property type="entry name" value="GT4_PimA-like"/>
    <property type="match status" value="1"/>
</dbReference>
<dbReference type="PANTHER" id="PTHR45871">
    <property type="entry name" value="N-ACETYLGLUCOSAMINYL-PHOSPHATIDYLINOSITOL BIOSYNTHETIC PROTEIN"/>
    <property type="match status" value="1"/>
</dbReference>
<sequence>MHIVMLSEDYLPNIGGVATHVYYLSQNLVKRGHTVTIITKNNKSYKKYVTEVYDNLTIIRIPIGKLRKIDNVLYSLRASTYINNMARTEKIDILHWHTLNKDSRVIKYLNKEYPIVYTNHLSWFRSLYYQGKQKKIKNLISHTDGIICPSKETKEITTKIFPNLKCKQIANGVLMPSNLSIKEKDILKQTLNINSQQPILISTNRFEPVKNLKMLINILPKLMSEINNLIVIFIGDGSELPYLKLQLKESTNEDQYNRIKFLGRLPVEKVGKYLSISDVFVNTSLTEGMSISLLEAMSFGVIPVVTDVGGNRDVIKDHNNGVLVETKNETMLYNNLLDILNNLDNNDYLRTNAKTTIFNSFLWPNIADKVINFYNEVINE</sequence>
<gene>
    <name evidence="3" type="ORF">A5804_002731</name>
</gene>
<evidence type="ECO:0000313" key="3">
    <source>
        <dbReference type="EMBL" id="OTN94421.1"/>
    </source>
</evidence>
<accession>A0AB73N7B2</accession>
<dbReference type="SUPFAM" id="SSF53756">
    <property type="entry name" value="UDP-Glycosyltransferase/glycogen phosphorylase"/>
    <property type="match status" value="1"/>
</dbReference>
<proteinExistence type="predicted"/>
<dbReference type="RefSeq" id="WP_086325169.1">
    <property type="nucleotide sequence ID" value="NZ_JBNBYO010000021.1"/>
</dbReference>
<protein>
    <recommendedName>
        <fullName evidence="5">Glycosyltransferase family 1 protein</fullName>
    </recommendedName>
</protein>
<dbReference type="InterPro" id="IPR028098">
    <property type="entry name" value="Glyco_trans_4-like_N"/>
</dbReference>
<dbReference type="GO" id="GO:0016757">
    <property type="term" value="F:glycosyltransferase activity"/>
    <property type="evidence" value="ECO:0007669"/>
    <property type="project" value="InterPro"/>
</dbReference>